<protein>
    <recommendedName>
        <fullName evidence="2">Beta-lactamase-related domain-containing protein</fullName>
    </recommendedName>
</protein>
<dbReference type="InterPro" id="IPR012338">
    <property type="entry name" value="Beta-lactam/transpept-like"/>
</dbReference>
<dbReference type="Gene3D" id="3.40.710.10">
    <property type="entry name" value="DD-peptidase/beta-lactamase superfamily"/>
    <property type="match status" value="1"/>
</dbReference>
<dbReference type="OrthoDB" id="428260at2759"/>
<dbReference type="RefSeq" id="XP_026599861.1">
    <property type="nucleotide sequence ID" value="XM_026751513.1"/>
</dbReference>
<proteinExistence type="predicted"/>
<dbReference type="Pfam" id="PF00144">
    <property type="entry name" value="Beta-lactamase"/>
    <property type="match status" value="1"/>
</dbReference>
<dbReference type="STRING" id="1810919.A0A3D8QVM9"/>
<reference evidence="3 4" key="1">
    <citation type="journal article" date="2018" name="IMA Fungus">
        <title>IMA Genome-F 9: Draft genome sequence of Annulohypoxylon stygium, Aspergillus mulundensis, Berkeleyomyces basicola (syn. Thielaviopsis basicola), Ceratocystis smalleyi, two Cercospora beticola strains, Coleophoma cylindrospora, Fusarium fracticaudum, Phialophora cf. hyalina, and Morchella septimelata.</title>
        <authorList>
            <person name="Wingfield B.D."/>
            <person name="Bills G.F."/>
            <person name="Dong Y."/>
            <person name="Huang W."/>
            <person name="Nel W.J."/>
            <person name="Swalarsk-Parry B.S."/>
            <person name="Vaghefi N."/>
            <person name="Wilken P.M."/>
            <person name="An Z."/>
            <person name="de Beer Z.W."/>
            <person name="De Vos L."/>
            <person name="Chen L."/>
            <person name="Duong T.A."/>
            <person name="Gao Y."/>
            <person name="Hammerbacher A."/>
            <person name="Kikkert J.R."/>
            <person name="Li Y."/>
            <person name="Li H."/>
            <person name="Li K."/>
            <person name="Li Q."/>
            <person name="Liu X."/>
            <person name="Ma X."/>
            <person name="Naidoo K."/>
            <person name="Pethybridge S.J."/>
            <person name="Sun J."/>
            <person name="Steenkamp E.T."/>
            <person name="van der Nest M.A."/>
            <person name="van Wyk S."/>
            <person name="Wingfield M.J."/>
            <person name="Xiong C."/>
            <person name="Yue Q."/>
            <person name="Zhang X."/>
        </authorList>
    </citation>
    <scope>NUCLEOTIDE SEQUENCE [LARGE SCALE GENOMIC DNA]</scope>
    <source>
        <strain evidence="3 4">DSM 5745</strain>
    </source>
</reference>
<evidence type="ECO:0000256" key="1">
    <source>
        <dbReference type="SAM" id="MobiDB-lite"/>
    </source>
</evidence>
<sequence length="345" mass="38623">MTVTSPFTEETLSTLRTLVDNACADPKTTIPGATVVIVDKTGTELFAHSAGKRGAHSSEPMTLDNIFWIASCTKMLVGVAVMQLVEKNILNLDDKEQIESLCPELRDLKVLKEDGTLEEKKNAITLRMLLTHTAGFGYTFFNDRLREWSYPAGVDEFSGRMEDVKTPLLFQPGEGWEYGVGLDWAGIALQRATGLTLNEYLQKHIFAPLGIKEMSMIPNEDMRRRMAYMNHRGEDGTLRPRDHLLRAPLVVDLNDEAEIKRVFDSGGAGVNPRRPPEQRNVPENRRPAPVSRHSRHHVHEPDPAYAALQSAEHPRVETRSDEPDSRALPCCRRPTAGMGPDLYAE</sequence>
<feature type="compositionally biased region" description="Basic and acidic residues" evidence="1">
    <location>
        <begin position="312"/>
        <end position="325"/>
    </location>
</feature>
<dbReference type="AlphaFoldDB" id="A0A3D8QVM9"/>
<feature type="domain" description="Beta-lactamase-related" evidence="2">
    <location>
        <begin position="26"/>
        <end position="245"/>
    </location>
</feature>
<evidence type="ECO:0000313" key="3">
    <source>
        <dbReference type="EMBL" id="RDW65758.1"/>
    </source>
</evidence>
<dbReference type="InterPro" id="IPR001466">
    <property type="entry name" value="Beta-lactam-related"/>
</dbReference>
<dbReference type="EMBL" id="PVWQ01000013">
    <property type="protein sequence ID" value="RDW65758.1"/>
    <property type="molecule type" value="Genomic_DNA"/>
</dbReference>
<dbReference type="PANTHER" id="PTHR43283">
    <property type="entry name" value="BETA-LACTAMASE-RELATED"/>
    <property type="match status" value="1"/>
</dbReference>
<dbReference type="GeneID" id="38119867"/>
<keyword evidence="4" id="KW-1185">Reference proteome</keyword>
<feature type="region of interest" description="Disordered" evidence="1">
    <location>
        <begin position="264"/>
        <end position="345"/>
    </location>
</feature>
<dbReference type="Proteomes" id="UP000256690">
    <property type="component" value="Unassembled WGS sequence"/>
</dbReference>
<gene>
    <name evidence="3" type="ORF">DSM5745_09497</name>
</gene>
<name>A0A3D8QVM9_9EURO</name>
<evidence type="ECO:0000313" key="4">
    <source>
        <dbReference type="Proteomes" id="UP000256690"/>
    </source>
</evidence>
<evidence type="ECO:0000259" key="2">
    <source>
        <dbReference type="Pfam" id="PF00144"/>
    </source>
</evidence>
<dbReference type="InterPro" id="IPR050789">
    <property type="entry name" value="Diverse_Enzym_Activities"/>
</dbReference>
<dbReference type="SUPFAM" id="SSF56601">
    <property type="entry name" value="beta-lactamase/transpeptidase-like"/>
    <property type="match status" value="1"/>
</dbReference>
<organism evidence="3 4">
    <name type="scientific">Aspergillus mulundensis</name>
    <dbReference type="NCBI Taxonomy" id="1810919"/>
    <lineage>
        <taxon>Eukaryota</taxon>
        <taxon>Fungi</taxon>
        <taxon>Dikarya</taxon>
        <taxon>Ascomycota</taxon>
        <taxon>Pezizomycotina</taxon>
        <taxon>Eurotiomycetes</taxon>
        <taxon>Eurotiomycetidae</taxon>
        <taxon>Eurotiales</taxon>
        <taxon>Aspergillaceae</taxon>
        <taxon>Aspergillus</taxon>
        <taxon>Aspergillus subgen. Nidulantes</taxon>
    </lineage>
</organism>
<accession>A0A3D8QVM9</accession>
<dbReference type="PANTHER" id="PTHR43283:SF3">
    <property type="entry name" value="BETA-LACTAMASE FAMILY PROTEIN (AFU_ORTHOLOGUE AFUA_5G07500)"/>
    <property type="match status" value="1"/>
</dbReference>
<comment type="caution">
    <text evidence="3">The sequence shown here is derived from an EMBL/GenBank/DDBJ whole genome shotgun (WGS) entry which is preliminary data.</text>
</comment>
<feature type="compositionally biased region" description="Basic and acidic residues" evidence="1">
    <location>
        <begin position="274"/>
        <end position="286"/>
    </location>
</feature>